<dbReference type="InterPro" id="IPR009827">
    <property type="entry name" value="MatC_N"/>
</dbReference>
<feature type="transmembrane region" description="Helical" evidence="1">
    <location>
        <begin position="56"/>
        <end position="79"/>
    </location>
</feature>
<feature type="transmembrane region" description="Helical" evidence="1">
    <location>
        <begin position="242"/>
        <end position="263"/>
    </location>
</feature>
<evidence type="ECO:0000313" key="4">
    <source>
        <dbReference type="Proteomes" id="UP000606870"/>
    </source>
</evidence>
<feature type="transmembrane region" description="Helical" evidence="1">
    <location>
        <begin position="172"/>
        <end position="195"/>
    </location>
</feature>
<feature type="transmembrane region" description="Helical" evidence="1">
    <location>
        <begin position="215"/>
        <end position="236"/>
    </location>
</feature>
<feature type="transmembrane region" description="Helical" evidence="1">
    <location>
        <begin position="317"/>
        <end position="339"/>
    </location>
</feature>
<feature type="domain" description="Dicarboxylate carrier MatC N-terminal" evidence="2">
    <location>
        <begin position="1"/>
        <end position="140"/>
    </location>
</feature>
<gene>
    <name evidence="3" type="ORF">H8J70_10400</name>
</gene>
<reference evidence="3 4" key="1">
    <citation type="submission" date="2020-08" db="EMBL/GenBank/DDBJ databases">
        <authorList>
            <person name="Liu C."/>
            <person name="Sun Q."/>
        </authorList>
    </citation>
    <scope>NUCLEOTIDE SEQUENCE [LARGE SCALE GENOMIC DNA]</scope>
    <source>
        <strain evidence="3 4">NSJ-59</strain>
    </source>
</reference>
<dbReference type="RefSeq" id="WP_186504229.1">
    <property type="nucleotide sequence ID" value="NZ_JACOGK010000035.1"/>
</dbReference>
<accession>A0ABR6VK42</accession>
<protein>
    <submittedName>
        <fullName evidence="3">SLC13 family permease</fullName>
    </submittedName>
</protein>
<keyword evidence="1" id="KW-0472">Membrane</keyword>
<keyword evidence="1" id="KW-1133">Transmembrane helix</keyword>
<keyword evidence="1" id="KW-0812">Transmembrane</keyword>
<dbReference type="Pfam" id="PF07158">
    <property type="entry name" value="MatC_N"/>
    <property type="match status" value="1"/>
</dbReference>
<feature type="transmembrane region" description="Helical" evidence="1">
    <location>
        <begin position="7"/>
        <end position="36"/>
    </location>
</feature>
<name>A0ABR6VK42_9FIRM</name>
<feature type="transmembrane region" description="Helical" evidence="1">
    <location>
        <begin position="91"/>
        <end position="124"/>
    </location>
</feature>
<comment type="caution">
    <text evidence="3">The sequence shown here is derived from an EMBL/GenBank/DDBJ whole genome shotgun (WGS) entry which is preliminary data.</text>
</comment>
<proteinExistence type="predicted"/>
<keyword evidence="4" id="KW-1185">Reference proteome</keyword>
<evidence type="ECO:0000313" key="3">
    <source>
        <dbReference type="EMBL" id="MBC3537657.1"/>
    </source>
</evidence>
<evidence type="ECO:0000256" key="1">
    <source>
        <dbReference type="SAM" id="Phobius"/>
    </source>
</evidence>
<feature type="transmembrane region" description="Helical" evidence="1">
    <location>
        <begin position="397"/>
        <end position="418"/>
    </location>
</feature>
<dbReference type="EMBL" id="JACOGK010000035">
    <property type="protein sequence ID" value="MBC3537657.1"/>
    <property type="molecule type" value="Genomic_DNA"/>
</dbReference>
<sequence>MDIKIALLLVLLLIIIIGFVRKINIGLLAIAAASIIAYGTGTFKAKDVITGFNSSLFITLMGITLFFGVVAYNGCLELLLKKITSKFKKQVWFIPILLFLIGAVIAGIGPGCVPALAFVAALGIPLAHQTGYHPIMLLIIGELGTFTGRFTAITPEGVLISSIMGPAGYTDLAVTMVGGSFIAVALLSIIVFVYYKGYKVKPAAVSQEDEKIEKFTGPQIIALLSILVMLMGVIFLNMNVGLASFIVAVFLLLLNIGDSKVVLQRIPWDTLVMVCGVGVLVKFIISSGGIALIASVLASVMSPATAAAIAGGSAGVLSWFSSAIGVVFPTMMPIVAGLAETVPGAPVEQMVTAIGICAACAGLSPASTGGAIIMSAYQGDAEYAKKISSNKLFVELFAWSVFCVVFDVLLALIGAYGIF</sequence>
<feature type="transmembrane region" description="Helical" evidence="1">
    <location>
        <begin position="270"/>
        <end position="297"/>
    </location>
</feature>
<feature type="transmembrane region" description="Helical" evidence="1">
    <location>
        <begin position="351"/>
        <end position="377"/>
    </location>
</feature>
<dbReference type="Proteomes" id="UP000606870">
    <property type="component" value="Unassembled WGS sequence"/>
</dbReference>
<organism evidence="3 4">
    <name type="scientific">Megasphaera hominis</name>
    <dbReference type="NCBI Taxonomy" id="159836"/>
    <lineage>
        <taxon>Bacteria</taxon>
        <taxon>Bacillati</taxon>
        <taxon>Bacillota</taxon>
        <taxon>Negativicutes</taxon>
        <taxon>Veillonellales</taxon>
        <taxon>Veillonellaceae</taxon>
        <taxon>Megasphaera</taxon>
    </lineage>
</organism>
<evidence type="ECO:0000259" key="2">
    <source>
        <dbReference type="Pfam" id="PF07158"/>
    </source>
</evidence>